<feature type="binding site" evidence="9">
    <location>
        <begin position="247"/>
        <end position="250"/>
    </location>
    <ligand>
        <name>GTP</name>
        <dbReference type="ChEBI" id="CHEBI:37565"/>
    </ligand>
</feature>
<dbReference type="InterPro" id="IPR004780">
    <property type="entry name" value="SRP"/>
</dbReference>
<dbReference type="Pfam" id="PF02881">
    <property type="entry name" value="SRP54_N"/>
    <property type="match status" value="1"/>
</dbReference>
<dbReference type="GO" id="GO:0003924">
    <property type="term" value="F:GTPase activity"/>
    <property type="evidence" value="ECO:0007669"/>
    <property type="project" value="UniProtKB-UniRule"/>
</dbReference>
<dbReference type="InterPro" id="IPR022941">
    <property type="entry name" value="SRP54"/>
</dbReference>
<organism evidence="11 12">
    <name type="scientific">Halopseudomonas aestusnigri</name>
    <dbReference type="NCBI Taxonomy" id="857252"/>
    <lineage>
        <taxon>Bacteria</taxon>
        <taxon>Pseudomonadati</taxon>
        <taxon>Pseudomonadota</taxon>
        <taxon>Gammaproteobacteria</taxon>
        <taxon>Pseudomonadales</taxon>
        <taxon>Pseudomonadaceae</taxon>
        <taxon>Halopseudomonas</taxon>
    </lineage>
</organism>
<name>A0AAQ1JNH1_9GAMM</name>
<dbReference type="CDD" id="cd18539">
    <property type="entry name" value="SRP_G"/>
    <property type="match status" value="1"/>
</dbReference>
<keyword evidence="2 9" id="KW-0547">Nucleotide-binding</keyword>
<dbReference type="EC" id="3.6.5.4" evidence="9"/>
<sequence length="465" mass="50205">MFENLTERLSHSLRGVTGQAKLTEDNIKDTLREVRMALLEADVALPVVKTFVDQVRERAVGTEVSRSLSPGQVFVKIVKSELEAVMGQSEGLNLAVSPPAVILMAGLQGAGKTTSVAKLAKTLREREKKKVMVVSADVYRPAAIKQLETLAADVQVEFFPSSADQQPVAIVEAAMREAKNRFMDVLIVDTAGRLHVDDEMMAEIRQVHAAAKPAETLFVVDAMTGQDAANTAQAFNEALPLTGVILTKVDGDARGGAALSVRHITGKPIKFLGMGEKIDALEVFHPDRVASRILGMGDVLSLIEQAEQKIDKDKAEKLAKKLKKGKGFDLEDFRDQLQQMNAMGGLGSMMEKLPMMGGKISAAQMETAQTEAAKQFKRMEAIINSMTPAERRNPDLISGSRKRRIAAGSGTQIQDIGRLLKQHKQMQKMMKKVTGKGGMAKLMRGMGGMGGGGGMLPPGGGMPRF</sequence>
<keyword evidence="4 9" id="KW-0694">RNA-binding</keyword>
<dbReference type="InterPro" id="IPR003593">
    <property type="entry name" value="AAA+_ATPase"/>
</dbReference>
<dbReference type="InterPro" id="IPR013822">
    <property type="entry name" value="Signal_recog_particl_SRP54_hlx"/>
</dbReference>
<keyword evidence="7 9" id="KW-0687">Ribonucleoprotein</keyword>
<dbReference type="InterPro" id="IPR027417">
    <property type="entry name" value="P-loop_NTPase"/>
</dbReference>
<keyword evidence="6 9" id="KW-0733">Signal recognition particle</keyword>
<dbReference type="GO" id="GO:0006614">
    <property type="term" value="P:SRP-dependent cotranslational protein targeting to membrane"/>
    <property type="evidence" value="ECO:0007669"/>
    <property type="project" value="InterPro"/>
</dbReference>
<feature type="binding site" evidence="9">
    <location>
        <begin position="189"/>
        <end position="193"/>
    </location>
    <ligand>
        <name>GTP</name>
        <dbReference type="ChEBI" id="CHEBI:37565"/>
    </ligand>
</feature>
<dbReference type="SUPFAM" id="SSF47446">
    <property type="entry name" value="Signal peptide-binding domain"/>
    <property type="match status" value="1"/>
</dbReference>
<evidence type="ECO:0000256" key="6">
    <source>
        <dbReference type="ARBA" id="ARBA00023135"/>
    </source>
</evidence>
<dbReference type="SMART" id="SM00962">
    <property type="entry name" value="SRP54"/>
    <property type="match status" value="1"/>
</dbReference>
<comment type="catalytic activity">
    <reaction evidence="8 9">
        <text>GTP + H2O = GDP + phosphate + H(+)</text>
        <dbReference type="Rhea" id="RHEA:19669"/>
        <dbReference type="ChEBI" id="CHEBI:15377"/>
        <dbReference type="ChEBI" id="CHEBI:15378"/>
        <dbReference type="ChEBI" id="CHEBI:37565"/>
        <dbReference type="ChEBI" id="CHEBI:43474"/>
        <dbReference type="ChEBI" id="CHEBI:58189"/>
        <dbReference type="EC" id="3.6.5.4"/>
    </reaction>
</comment>
<comment type="subunit">
    <text evidence="9">Part of the signal recognition particle protein translocation system, which is composed of SRP and FtsY. SRP is a ribonucleoprotein composed of Ffh and a 4.5S RNA molecule.</text>
</comment>
<keyword evidence="5 9" id="KW-0342">GTP-binding</keyword>
<dbReference type="Pfam" id="PF02978">
    <property type="entry name" value="SRP_SPB"/>
    <property type="match status" value="1"/>
</dbReference>
<dbReference type="PANTHER" id="PTHR11564">
    <property type="entry name" value="SIGNAL RECOGNITION PARTICLE 54K PROTEIN SRP54"/>
    <property type="match status" value="1"/>
</dbReference>
<dbReference type="NCBIfam" id="TIGR00959">
    <property type="entry name" value="ffh"/>
    <property type="match status" value="1"/>
</dbReference>
<evidence type="ECO:0000256" key="7">
    <source>
        <dbReference type="ARBA" id="ARBA00023274"/>
    </source>
</evidence>
<dbReference type="Proteomes" id="UP000243518">
    <property type="component" value="Unassembled WGS sequence"/>
</dbReference>
<dbReference type="SMART" id="SM00382">
    <property type="entry name" value="AAA"/>
    <property type="match status" value="1"/>
</dbReference>
<accession>A0AAQ1JNH1</accession>
<dbReference type="PROSITE" id="PS00300">
    <property type="entry name" value="SRP54"/>
    <property type="match status" value="1"/>
</dbReference>
<proteinExistence type="inferred from homology"/>
<dbReference type="Gene3D" id="1.20.120.140">
    <property type="entry name" value="Signal recognition particle SRP54, nucleotide-binding domain"/>
    <property type="match status" value="1"/>
</dbReference>
<comment type="function">
    <text evidence="9">Involved in targeting and insertion of nascent membrane proteins into the cytoplasmic membrane. Binds to the hydrophobic signal sequence of the ribosome-nascent chain (RNC) as it emerges from the ribosomes. The SRP-RNC complex is then targeted to the cytoplasmic membrane where it interacts with the SRP receptor FtsY. Interaction with FtsY leads to the transfer of the RNC complex to the Sec translocase for insertion into the membrane, the hydrolysis of GTP by both Ffh and FtsY, and the dissociation of the SRP-FtsY complex into the individual components.</text>
</comment>
<dbReference type="GO" id="GO:0048500">
    <property type="term" value="C:signal recognition particle"/>
    <property type="evidence" value="ECO:0007669"/>
    <property type="project" value="UniProtKB-UniRule"/>
</dbReference>
<evidence type="ECO:0000259" key="10">
    <source>
        <dbReference type="PROSITE" id="PS00300"/>
    </source>
</evidence>
<evidence type="ECO:0000256" key="8">
    <source>
        <dbReference type="ARBA" id="ARBA00048027"/>
    </source>
</evidence>
<feature type="domain" description="SRP54-type proteins GTP-binding" evidence="10">
    <location>
        <begin position="268"/>
        <end position="281"/>
    </location>
</feature>
<dbReference type="AlphaFoldDB" id="A0AAQ1JNH1"/>
<feature type="binding site" evidence="9">
    <location>
        <begin position="106"/>
        <end position="113"/>
    </location>
    <ligand>
        <name>GTP</name>
        <dbReference type="ChEBI" id="CHEBI:37565"/>
    </ligand>
</feature>
<evidence type="ECO:0000256" key="3">
    <source>
        <dbReference type="ARBA" id="ARBA00022801"/>
    </source>
</evidence>
<dbReference type="Gene3D" id="3.40.50.300">
    <property type="entry name" value="P-loop containing nucleotide triphosphate hydrolases"/>
    <property type="match status" value="1"/>
</dbReference>
<dbReference type="GO" id="GO:0008312">
    <property type="term" value="F:7S RNA binding"/>
    <property type="evidence" value="ECO:0007669"/>
    <property type="project" value="InterPro"/>
</dbReference>
<comment type="caution">
    <text evidence="11">The sequence shown here is derived from an EMBL/GenBank/DDBJ whole genome shotgun (WGS) entry which is preliminary data.</text>
</comment>
<dbReference type="GO" id="GO:0005525">
    <property type="term" value="F:GTP binding"/>
    <property type="evidence" value="ECO:0007669"/>
    <property type="project" value="UniProtKB-UniRule"/>
</dbReference>
<dbReference type="InterPro" id="IPR042101">
    <property type="entry name" value="SRP54_N_sf"/>
</dbReference>
<keyword evidence="12" id="KW-1185">Reference proteome</keyword>
<evidence type="ECO:0000256" key="9">
    <source>
        <dbReference type="HAMAP-Rule" id="MF_00306"/>
    </source>
</evidence>
<evidence type="ECO:0000256" key="2">
    <source>
        <dbReference type="ARBA" id="ARBA00022741"/>
    </source>
</evidence>
<comment type="subcellular location">
    <subcellularLocation>
        <location evidence="9">Cytoplasm</location>
    </subcellularLocation>
    <text evidence="9">The SRP-RNC complex is targeted to the cytoplasmic membrane.</text>
</comment>
<dbReference type="SMART" id="SM00963">
    <property type="entry name" value="SRP54_N"/>
    <property type="match status" value="1"/>
</dbReference>
<evidence type="ECO:0000313" key="12">
    <source>
        <dbReference type="Proteomes" id="UP000243518"/>
    </source>
</evidence>
<dbReference type="HAMAP" id="MF_00306">
    <property type="entry name" value="SRP54"/>
    <property type="match status" value="1"/>
</dbReference>
<dbReference type="SUPFAM" id="SSF52540">
    <property type="entry name" value="P-loop containing nucleoside triphosphate hydrolases"/>
    <property type="match status" value="1"/>
</dbReference>
<dbReference type="Gene3D" id="1.10.260.30">
    <property type="entry name" value="Signal recognition particle, SRP54 subunit, M-domain"/>
    <property type="match status" value="1"/>
</dbReference>
<dbReference type="Pfam" id="PF00448">
    <property type="entry name" value="SRP54"/>
    <property type="match status" value="1"/>
</dbReference>
<comment type="similarity">
    <text evidence="1 9">Belongs to the GTP-binding SRP family. SRP54 subfamily.</text>
</comment>
<gene>
    <name evidence="9" type="primary">ffh</name>
    <name evidence="11" type="ORF">SAMN05216586_101164</name>
</gene>
<evidence type="ECO:0000313" key="11">
    <source>
        <dbReference type="EMBL" id="SEF48602.1"/>
    </source>
</evidence>
<dbReference type="InterPro" id="IPR004125">
    <property type="entry name" value="Signal_recog_particle_SRP54_M"/>
</dbReference>
<comment type="domain">
    <text evidence="9">Composed of three domains: the N-terminal N domain, which is responsible for interactions with the ribosome, the central G domain, which binds GTP, and the C-terminal M domain, which binds the RNA and the signal sequence of the RNC.</text>
</comment>
<dbReference type="EMBL" id="FNVE01000001">
    <property type="protein sequence ID" value="SEF48602.1"/>
    <property type="molecule type" value="Genomic_DNA"/>
</dbReference>
<evidence type="ECO:0000256" key="5">
    <source>
        <dbReference type="ARBA" id="ARBA00023134"/>
    </source>
</evidence>
<dbReference type="FunFam" id="3.40.50.300:FF:000022">
    <property type="entry name" value="Signal recognition particle 54 kDa subunit"/>
    <property type="match status" value="1"/>
</dbReference>
<dbReference type="RefSeq" id="WP_088273281.1">
    <property type="nucleotide sequence ID" value="NZ_BTPS01000015.1"/>
</dbReference>
<dbReference type="PANTHER" id="PTHR11564:SF5">
    <property type="entry name" value="SIGNAL RECOGNITION PARTICLE SUBUNIT SRP54"/>
    <property type="match status" value="1"/>
</dbReference>
<reference evidence="11 12" key="1">
    <citation type="submission" date="2016-10" db="EMBL/GenBank/DDBJ databases">
        <authorList>
            <person name="Varghese N."/>
            <person name="Submissions S."/>
        </authorList>
    </citation>
    <scope>NUCLEOTIDE SEQUENCE [LARGE SCALE GENOMIC DNA]</scope>
    <source>
        <strain evidence="11 12">CECT 8317</strain>
    </source>
</reference>
<evidence type="ECO:0000256" key="4">
    <source>
        <dbReference type="ARBA" id="ARBA00022884"/>
    </source>
</evidence>
<keyword evidence="3 9" id="KW-0378">Hydrolase</keyword>
<dbReference type="InterPro" id="IPR000897">
    <property type="entry name" value="SRP54_GTPase_dom"/>
</dbReference>
<protein>
    <recommendedName>
        <fullName evidence="9">Signal recognition particle protein</fullName>
        <ecNumber evidence="9">3.6.5.4</ecNumber>
    </recommendedName>
    <alternativeName>
        <fullName evidence="9">Fifty-four homolog</fullName>
    </alternativeName>
</protein>
<keyword evidence="9" id="KW-0963">Cytoplasm</keyword>
<dbReference type="InterPro" id="IPR036891">
    <property type="entry name" value="Signal_recog_part_SRP54_M_sf"/>
</dbReference>
<evidence type="ECO:0000256" key="1">
    <source>
        <dbReference type="ARBA" id="ARBA00005450"/>
    </source>
</evidence>